<proteinExistence type="predicted"/>
<dbReference type="RefSeq" id="WP_237874121.1">
    <property type="nucleotide sequence ID" value="NZ_JAKLTR010000010.1"/>
</dbReference>
<dbReference type="Proteomes" id="UP001165367">
    <property type="component" value="Unassembled WGS sequence"/>
</dbReference>
<sequence>MTDDNIYKDKDFAIYCLTLYFRGNKQDLSIALADLKASNKTAVEFLEQFFQRKNEDKEAITKQINEWKRTYKKKKKLRISFRKLLLPIGILVLFAAGYFAWKAIAAGDPVKEPENPDRLYVITTSGFRARNTPSSPGGNRKYFRYGDTVTNLHDTLNGWVKFSSQEKLQYGPSKYFATESVFRAHDSLFADFHYLPSLETINSKAAFCIREFIDRSLHSSVKEWHIPLQSLEIKPARHAVLSLPRAVDYVKVDGEGELEKYHLLLVSRRQIQSPDSINHYALLLELLPNGSVIRRADFPLSIAETSCYITVNNVDRFLRGNINGNVFLRTDKERLLRLNWTKGMEAPKWEWME</sequence>
<feature type="transmembrane region" description="Helical" evidence="2">
    <location>
        <begin position="84"/>
        <end position="101"/>
    </location>
</feature>
<keyword evidence="4" id="KW-1185">Reference proteome</keyword>
<organism evidence="3 4">
    <name type="scientific">Terrimonas ginsenosidimutans</name>
    <dbReference type="NCBI Taxonomy" id="2908004"/>
    <lineage>
        <taxon>Bacteria</taxon>
        <taxon>Pseudomonadati</taxon>
        <taxon>Bacteroidota</taxon>
        <taxon>Chitinophagia</taxon>
        <taxon>Chitinophagales</taxon>
        <taxon>Chitinophagaceae</taxon>
        <taxon>Terrimonas</taxon>
    </lineage>
</organism>
<dbReference type="EMBL" id="JAKLTR010000010">
    <property type="protein sequence ID" value="MCG2615844.1"/>
    <property type="molecule type" value="Genomic_DNA"/>
</dbReference>
<evidence type="ECO:0000313" key="4">
    <source>
        <dbReference type="Proteomes" id="UP001165367"/>
    </source>
</evidence>
<keyword evidence="2" id="KW-1133">Transmembrane helix</keyword>
<keyword evidence="1" id="KW-0175">Coiled coil</keyword>
<feature type="coiled-coil region" evidence="1">
    <location>
        <begin position="50"/>
        <end position="77"/>
    </location>
</feature>
<gene>
    <name evidence="3" type="ORF">LZZ85_16230</name>
</gene>
<comment type="caution">
    <text evidence="3">The sequence shown here is derived from an EMBL/GenBank/DDBJ whole genome shotgun (WGS) entry which is preliminary data.</text>
</comment>
<evidence type="ECO:0000256" key="1">
    <source>
        <dbReference type="SAM" id="Coils"/>
    </source>
</evidence>
<evidence type="ECO:0000313" key="3">
    <source>
        <dbReference type="EMBL" id="MCG2615844.1"/>
    </source>
</evidence>
<keyword evidence="2" id="KW-0812">Transmembrane</keyword>
<protein>
    <recommendedName>
        <fullName evidence="5">SH3 domain-containing protein</fullName>
    </recommendedName>
</protein>
<name>A0ABS9KU42_9BACT</name>
<reference evidence="3" key="1">
    <citation type="submission" date="2022-01" db="EMBL/GenBank/DDBJ databases">
        <authorList>
            <person name="Jo J.-H."/>
            <person name="Im W.-T."/>
        </authorList>
    </citation>
    <scope>NUCLEOTIDE SEQUENCE</scope>
    <source>
        <strain evidence="3">NA20</strain>
    </source>
</reference>
<accession>A0ABS9KU42</accession>
<keyword evidence="2" id="KW-0472">Membrane</keyword>
<evidence type="ECO:0008006" key="5">
    <source>
        <dbReference type="Google" id="ProtNLM"/>
    </source>
</evidence>
<evidence type="ECO:0000256" key="2">
    <source>
        <dbReference type="SAM" id="Phobius"/>
    </source>
</evidence>